<feature type="compositionally biased region" description="Low complexity" evidence="1">
    <location>
        <begin position="17"/>
        <end position="29"/>
    </location>
</feature>
<keyword evidence="3" id="KW-1185">Reference proteome</keyword>
<dbReference type="EMBL" id="CAJVCH010018632">
    <property type="protein sequence ID" value="CAG7685993.1"/>
    <property type="molecule type" value="Genomic_DNA"/>
</dbReference>
<proteinExistence type="predicted"/>
<reference evidence="2" key="1">
    <citation type="submission" date="2021-06" db="EMBL/GenBank/DDBJ databases">
        <authorList>
            <person name="Hodson N. C."/>
            <person name="Mongue J. A."/>
            <person name="Jaron S. K."/>
        </authorList>
    </citation>
    <scope>NUCLEOTIDE SEQUENCE</scope>
</reference>
<comment type="caution">
    <text evidence="2">The sequence shown here is derived from an EMBL/GenBank/DDBJ whole genome shotgun (WGS) entry which is preliminary data.</text>
</comment>
<organism evidence="2 3">
    <name type="scientific">Allacma fusca</name>
    <dbReference type="NCBI Taxonomy" id="39272"/>
    <lineage>
        <taxon>Eukaryota</taxon>
        <taxon>Metazoa</taxon>
        <taxon>Ecdysozoa</taxon>
        <taxon>Arthropoda</taxon>
        <taxon>Hexapoda</taxon>
        <taxon>Collembola</taxon>
        <taxon>Symphypleona</taxon>
        <taxon>Sminthuridae</taxon>
        <taxon>Allacma</taxon>
    </lineage>
</organism>
<feature type="non-terminal residue" evidence="2">
    <location>
        <position position="67"/>
    </location>
</feature>
<dbReference type="Proteomes" id="UP000708208">
    <property type="component" value="Unassembled WGS sequence"/>
</dbReference>
<evidence type="ECO:0000256" key="1">
    <source>
        <dbReference type="SAM" id="MobiDB-lite"/>
    </source>
</evidence>
<feature type="non-terminal residue" evidence="2">
    <location>
        <position position="1"/>
    </location>
</feature>
<sequence>RTTDSGISSLGGHTHSRSPSPARSAGSPSIPLVTGNAQLDLALETHINLCLLLVQNLGSFGPLKTRE</sequence>
<evidence type="ECO:0000313" key="3">
    <source>
        <dbReference type="Proteomes" id="UP000708208"/>
    </source>
</evidence>
<protein>
    <submittedName>
        <fullName evidence="2">Uncharacterized protein</fullName>
    </submittedName>
</protein>
<feature type="region of interest" description="Disordered" evidence="1">
    <location>
        <begin position="1"/>
        <end position="31"/>
    </location>
</feature>
<dbReference type="AlphaFoldDB" id="A0A8J2J3F0"/>
<gene>
    <name evidence="2" type="ORF">AFUS01_LOCUS3153</name>
</gene>
<name>A0A8J2J3F0_9HEXA</name>
<accession>A0A8J2J3F0</accession>
<evidence type="ECO:0000313" key="2">
    <source>
        <dbReference type="EMBL" id="CAG7685993.1"/>
    </source>
</evidence>